<reference evidence="3" key="1">
    <citation type="submission" date="2016-10" db="EMBL/GenBank/DDBJ databases">
        <authorList>
            <person name="Varghese N."/>
            <person name="Submissions S."/>
        </authorList>
    </citation>
    <scope>NUCLEOTIDE SEQUENCE [LARGE SCALE GENOMIC DNA]</scope>
    <source>
        <strain evidence="3">BL9</strain>
    </source>
</reference>
<evidence type="ECO:0000259" key="1">
    <source>
        <dbReference type="PROSITE" id="PS51186"/>
    </source>
</evidence>
<keyword evidence="2" id="KW-0808">Transferase</keyword>
<dbReference type="InterPro" id="IPR000182">
    <property type="entry name" value="GNAT_dom"/>
</dbReference>
<dbReference type="Proteomes" id="UP000198538">
    <property type="component" value="Unassembled WGS sequence"/>
</dbReference>
<dbReference type="EMBL" id="FMVM01000011">
    <property type="protein sequence ID" value="SCY89390.1"/>
    <property type="molecule type" value="Genomic_DNA"/>
</dbReference>
<evidence type="ECO:0000313" key="2">
    <source>
        <dbReference type="EMBL" id="SCY89390.1"/>
    </source>
</evidence>
<gene>
    <name evidence="2" type="ORF">SAMN05720606_111171</name>
</gene>
<protein>
    <submittedName>
        <fullName evidence="2">Acetyltransferase (GNAT) family protein</fullName>
    </submittedName>
</protein>
<evidence type="ECO:0000313" key="3">
    <source>
        <dbReference type="Proteomes" id="UP000198538"/>
    </source>
</evidence>
<dbReference type="Gene3D" id="3.40.630.30">
    <property type="match status" value="1"/>
</dbReference>
<dbReference type="AlphaFoldDB" id="A0A1G5JND5"/>
<proteinExistence type="predicted"/>
<organism evidence="2 3">
    <name type="scientific">Paenibacillus polysaccharolyticus</name>
    <dbReference type="NCBI Taxonomy" id="582692"/>
    <lineage>
        <taxon>Bacteria</taxon>
        <taxon>Bacillati</taxon>
        <taxon>Bacillota</taxon>
        <taxon>Bacilli</taxon>
        <taxon>Bacillales</taxon>
        <taxon>Paenibacillaceae</taxon>
        <taxon>Paenibacillus</taxon>
    </lineage>
</organism>
<dbReference type="RefSeq" id="WP_090922099.1">
    <property type="nucleotide sequence ID" value="NZ_FMVM01000011.1"/>
</dbReference>
<keyword evidence="3" id="KW-1185">Reference proteome</keyword>
<name>A0A1G5JND5_9BACL</name>
<dbReference type="SUPFAM" id="SSF55729">
    <property type="entry name" value="Acyl-CoA N-acyltransferases (Nat)"/>
    <property type="match status" value="1"/>
</dbReference>
<feature type="domain" description="N-acetyltransferase" evidence="1">
    <location>
        <begin position="4"/>
        <end position="141"/>
    </location>
</feature>
<sequence length="150" mass="17518">MPNTNITPSTEEDSAYVRQQLVAYNAAHVSEALRNRYEELHFHIRNEAGQIVAGVLSTLCWNWVELDILWVDAKERHKGYGTKLLQEVERLAREKECDFIMLNTFSYQAPEFYLKHGYELMTMIENAPTGHQQYYFKKDLIRSEGAEASR</sequence>
<dbReference type="PROSITE" id="PS51186">
    <property type="entry name" value="GNAT"/>
    <property type="match status" value="1"/>
</dbReference>
<dbReference type="STRING" id="582692.SAMN05720606_111171"/>
<dbReference type="Pfam" id="PF00583">
    <property type="entry name" value="Acetyltransf_1"/>
    <property type="match status" value="1"/>
</dbReference>
<dbReference type="GO" id="GO:0016747">
    <property type="term" value="F:acyltransferase activity, transferring groups other than amino-acyl groups"/>
    <property type="evidence" value="ECO:0007669"/>
    <property type="project" value="InterPro"/>
</dbReference>
<accession>A0A1G5JND5</accession>
<dbReference type="CDD" id="cd04301">
    <property type="entry name" value="NAT_SF"/>
    <property type="match status" value="1"/>
</dbReference>
<dbReference type="InterPro" id="IPR016181">
    <property type="entry name" value="Acyl_CoA_acyltransferase"/>
</dbReference>